<gene>
    <name evidence="1" type="primary">thiS</name>
    <name evidence="1" type="ORF">QNI19_32460</name>
</gene>
<dbReference type="CDD" id="cd00565">
    <property type="entry name" value="Ubl_ThiS"/>
    <property type="match status" value="1"/>
</dbReference>
<dbReference type="RefSeq" id="WP_314003474.1">
    <property type="nucleotide sequence ID" value="NZ_JASJOR010000044.1"/>
</dbReference>
<dbReference type="Gene3D" id="3.10.20.30">
    <property type="match status" value="1"/>
</dbReference>
<dbReference type="InterPro" id="IPR012675">
    <property type="entry name" value="Beta-grasp_dom_sf"/>
</dbReference>
<sequence length="67" mass="7392">MDIILNQESKTFPDNCTVQQLMDIVLPDKQKGVAVAINQAVIPRPNWSTHTLHPNDNVLLIKATQGG</sequence>
<comment type="caution">
    <text evidence="1">The sequence shown here is derived from an EMBL/GenBank/DDBJ whole genome shotgun (WGS) entry which is preliminary data.</text>
</comment>
<dbReference type="PANTHER" id="PTHR34472:SF1">
    <property type="entry name" value="SULFUR CARRIER PROTEIN THIS"/>
    <property type="match status" value="1"/>
</dbReference>
<dbReference type="InterPro" id="IPR016155">
    <property type="entry name" value="Mopterin_synth/thiamin_S_b"/>
</dbReference>
<dbReference type="SUPFAM" id="SSF54285">
    <property type="entry name" value="MoaD/ThiS"/>
    <property type="match status" value="1"/>
</dbReference>
<evidence type="ECO:0000313" key="1">
    <source>
        <dbReference type="EMBL" id="MDJ1497698.1"/>
    </source>
</evidence>
<dbReference type="NCBIfam" id="TIGR01683">
    <property type="entry name" value="thiS"/>
    <property type="match status" value="1"/>
</dbReference>
<dbReference type="Proteomes" id="UP001228581">
    <property type="component" value="Unassembled WGS sequence"/>
</dbReference>
<dbReference type="EMBL" id="JASJOT010000035">
    <property type="protein sequence ID" value="MDJ1497698.1"/>
    <property type="molecule type" value="Genomic_DNA"/>
</dbReference>
<name>A0ABT7CV96_9BACT</name>
<evidence type="ECO:0000313" key="2">
    <source>
        <dbReference type="Proteomes" id="UP001228581"/>
    </source>
</evidence>
<organism evidence="1 2">
    <name type="scientific">Xanthocytophaga flava</name>
    <dbReference type="NCBI Taxonomy" id="3048013"/>
    <lineage>
        <taxon>Bacteria</taxon>
        <taxon>Pseudomonadati</taxon>
        <taxon>Bacteroidota</taxon>
        <taxon>Cytophagia</taxon>
        <taxon>Cytophagales</taxon>
        <taxon>Rhodocytophagaceae</taxon>
        <taxon>Xanthocytophaga</taxon>
    </lineage>
</organism>
<dbReference type="InterPro" id="IPR010035">
    <property type="entry name" value="Thi_S"/>
</dbReference>
<protein>
    <submittedName>
        <fullName evidence="1">Sulfur carrier protein ThiS</fullName>
    </submittedName>
</protein>
<dbReference type="InterPro" id="IPR003749">
    <property type="entry name" value="ThiS/MoaD-like"/>
</dbReference>
<dbReference type="Pfam" id="PF02597">
    <property type="entry name" value="ThiS"/>
    <property type="match status" value="1"/>
</dbReference>
<accession>A0ABT7CV96</accession>
<dbReference type="PANTHER" id="PTHR34472">
    <property type="entry name" value="SULFUR CARRIER PROTEIN THIS"/>
    <property type="match status" value="1"/>
</dbReference>
<proteinExistence type="predicted"/>
<reference evidence="1 2" key="1">
    <citation type="submission" date="2023-05" db="EMBL/GenBank/DDBJ databases">
        <authorList>
            <person name="Zhang X."/>
        </authorList>
    </citation>
    <scope>NUCLEOTIDE SEQUENCE [LARGE SCALE GENOMIC DNA]</scope>
    <source>
        <strain evidence="1 2">DM2B3-1</strain>
    </source>
</reference>
<keyword evidence="2" id="KW-1185">Reference proteome</keyword>